<organism evidence="7 8">
    <name type="scientific">Mycena albidolilacea</name>
    <dbReference type="NCBI Taxonomy" id="1033008"/>
    <lineage>
        <taxon>Eukaryota</taxon>
        <taxon>Fungi</taxon>
        <taxon>Dikarya</taxon>
        <taxon>Basidiomycota</taxon>
        <taxon>Agaricomycotina</taxon>
        <taxon>Agaricomycetes</taxon>
        <taxon>Agaricomycetidae</taxon>
        <taxon>Agaricales</taxon>
        <taxon>Marasmiineae</taxon>
        <taxon>Mycenaceae</taxon>
        <taxon>Mycena</taxon>
    </lineage>
</organism>
<reference evidence="7" key="1">
    <citation type="submission" date="2023-03" db="EMBL/GenBank/DDBJ databases">
        <title>Massive genome expansion in bonnet fungi (Mycena s.s.) driven by repeated elements and novel gene families across ecological guilds.</title>
        <authorList>
            <consortium name="Lawrence Berkeley National Laboratory"/>
            <person name="Harder C.B."/>
            <person name="Miyauchi S."/>
            <person name="Viragh M."/>
            <person name="Kuo A."/>
            <person name="Thoen E."/>
            <person name="Andreopoulos B."/>
            <person name="Lu D."/>
            <person name="Skrede I."/>
            <person name="Drula E."/>
            <person name="Henrissat B."/>
            <person name="Morin E."/>
            <person name="Kohler A."/>
            <person name="Barry K."/>
            <person name="LaButti K."/>
            <person name="Morin E."/>
            <person name="Salamov A."/>
            <person name="Lipzen A."/>
            <person name="Mereny Z."/>
            <person name="Hegedus B."/>
            <person name="Baldrian P."/>
            <person name="Stursova M."/>
            <person name="Weitz H."/>
            <person name="Taylor A."/>
            <person name="Grigoriev I.V."/>
            <person name="Nagy L.G."/>
            <person name="Martin F."/>
            <person name="Kauserud H."/>
        </authorList>
    </citation>
    <scope>NUCLEOTIDE SEQUENCE</scope>
    <source>
        <strain evidence="7">CBHHK002</strain>
    </source>
</reference>
<comment type="caution">
    <text evidence="7">The sequence shown here is derived from an EMBL/GenBank/DDBJ whole genome shotgun (WGS) entry which is preliminary data.</text>
</comment>
<dbReference type="InterPro" id="IPR050358">
    <property type="entry name" value="RSE1/DDB1/CFT1"/>
</dbReference>
<feature type="domain" description="RSE1/DDB1/CPSF1 second beta-propeller" evidence="6">
    <location>
        <begin position="508"/>
        <end position="855"/>
    </location>
</feature>
<comment type="subcellular location">
    <subcellularLocation>
        <location evidence="1">Nucleus</location>
    </subcellularLocation>
</comment>
<evidence type="ECO:0000313" key="7">
    <source>
        <dbReference type="EMBL" id="KAJ7366587.1"/>
    </source>
</evidence>
<dbReference type="Pfam" id="PF10433">
    <property type="entry name" value="Beta-prop_RSE1_1st"/>
    <property type="match status" value="1"/>
</dbReference>
<dbReference type="AlphaFoldDB" id="A0AAD7F2P7"/>
<name>A0AAD7F2P7_9AGAR</name>
<evidence type="ECO:0000259" key="4">
    <source>
        <dbReference type="Pfam" id="PF03178"/>
    </source>
</evidence>
<dbReference type="InterPro" id="IPR058543">
    <property type="entry name" value="Beta-prop_RSE1/DDB1/CPSF1_2nd"/>
</dbReference>
<dbReference type="GO" id="GO:0005634">
    <property type="term" value="C:nucleus"/>
    <property type="evidence" value="ECO:0007669"/>
    <property type="project" value="UniProtKB-SubCell"/>
</dbReference>
<feature type="compositionally biased region" description="Basic residues" evidence="3">
    <location>
        <begin position="280"/>
        <end position="289"/>
    </location>
</feature>
<dbReference type="InterPro" id="IPR015943">
    <property type="entry name" value="WD40/YVTN_repeat-like_dom_sf"/>
</dbReference>
<proteinExistence type="predicted"/>
<evidence type="ECO:0000259" key="5">
    <source>
        <dbReference type="Pfam" id="PF10433"/>
    </source>
</evidence>
<evidence type="ECO:0000256" key="3">
    <source>
        <dbReference type="SAM" id="MobiDB-lite"/>
    </source>
</evidence>
<evidence type="ECO:0000259" key="6">
    <source>
        <dbReference type="Pfam" id="PF23726"/>
    </source>
</evidence>
<evidence type="ECO:0000256" key="1">
    <source>
        <dbReference type="ARBA" id="ARBA00004123"/>
    </source>
</evidence>
<feature type="domain" description="RSE1/DDB1/CPSF1 first beta-propeller" evidence="5">
    <location>
        <begin position="12"/>
        <end position="411"/>
    </location>
</feature>
<feature type="domain" description="RSE1/DDB1/CPSF1 C-terminal" evidence="4">
    <location>
        <begin position="906"/>
        <end position="1224"/>
    </location>
</feature>
<sequence length="1262" mass="138954">MKIVSTFYKPSSVLCSVKCNLTSTGLEHLVVAKLDGLDVYSVQPEGLKHECRWNVWGNILSVKSVPTSDSSRSNLIVMLDHPEPELVFLTYTQSDTGGTLSTTKRLELVERNHNQRPAEFFNDVLVHPDGKLALVSCYTGKLKVVVLNNGNYKSDCDASILDLVILSLAFLPSPGEREIAILYYDHTRRVQLHARTLVKDNDSASYDISYDLSTVLHPTPISTKILPYPEEAVPKLIPVPCPLNATDSEDESETFLGGVLLVGGTRILLFELLSEHGQAKQRNKRRKLDQRKESGNKSEVEKATQKQQERDTRKRKPKAFVDWPWSEITSWCALDGEPFRYFIGDSFGRLSMLSLHDVPNNGLVLIPLGETSPPTTLTYLANQVLYVGSHAGDSQLVQISSTSLSSSDESPTLPIPPEIKTVAAARLVPPSVKGKGREELSEPLRDCVLDVKGPYIRVIDTFKNVAPILDAVLVDTDNSGHRQIVTCSGGQNTGSIHIIRKGADFQQLATIPGMAHAVSVFTLKTKSDAVFDSHILVSTLQESHVFELTSEDTLEVTESDAGFAPGRTLAARNVQRGIVHEATKRGNVIITPETTEYQDTALVVQVTPDGAFLLEYEMGLAAFTQVHHYDTTTRGDRRGLQVVAASINATQTVLALNDGALLCLEVRRNTLILKSETLRHGHEVSALSCTPLNPESNISSQFVAVAHWETNDVEILQLEQGKFNSVCQTNPLGAVVRSLLLYDFGTTTDPRPYLLAGFGDGSFVSFSWNVQERTLTEPNLTSLGDLPVHFTPCRVNGKEAVFAAGSRAMVLTWQRDSIHQSPVILKEVMAAAQINSEKFESSLLLANASALFIGKVGNVDEMHIRSIPLGLDAPQRIVHEPSLKVFGVACARQEPVRVGTTEPPRRSSFRLLDDTAFTHLSQYNCDPDEEITCVTTLTVKEDEESTAFFCLGTYVLKADESEPGNGRVLVFSAFQRSTESWSSNFDLSLAASADVRGCVYCITTVNGLIAVGVNSAVILFRLQMDKDTKQCRLHNVTNINLNYFVTSIVAYENRLVVGDQIASVSLLEVSENQKLRTLARDLTPLSPVCVQALNNKHIIAANDTLNLLSFTLDEENRKLDRDGFYQQSDLVTKFVPGSVSTPDAESKLEPVQLFFASSGRIGIIVDIPDRQLGLDLTSLQRNMANAFEDGLNHTTFRTPQSTARRRVIETAYGFLDGDFLERLLTAPPAQLAKIVAGTSEPERLKRPLPEFHQLLKTLQALH</sequence>
<evidence type="ECO:0000313" key="8">
    <source>
        <dbReference type="Proteomes" id="UP001218218"/>
    </source>
</evidence>
<evidence type="ECO:0000256" key="2">
    <source>
        <dbReference type="ARBA" id="ARBA00023242"/>
    </source>
</evidence>
<dbReference type="Pfam" id="PF23726">
    <property type="entry name" value="Beta-prop_RSE1_2nd"/>
    <property type="match status" value="1"/>
</dbReference>
<dbReference type="InterPro" id="IPR004871">
    <property type="entry name" value="RSE1/DDB1/CPSF1_C"/>
</dbReference>
<keyword evidence="8" id="KW-1185">Reference proteome</keyword>
<accession>A0AAD7F2P7</accession>
<dbReference type="PANTHER" id="PTHR10644">
    <property type="entry name" value="DNA REPAIR/RNA PROCESSING CPSF FAMILY"/>
    <property type="match status" value="1"/>
</dbReference>
<feature type="region of interest" description="Disordered" evidence="3">
    <location>
        <begin position="280"/>
        <end position="316"/>
    </location>
</feature>
<dbReference type="Proteomes" id="UP001218218">
    <property type="component" value="Unassembled WGS sequence"/>
</dbReference>
<dbReference type="InterPro" id="IPR018846">
    <property type="entry name" value="Beta-prop_RSE1/DDB1/CPSF1_1st"/>
</dbReference>
<dbReference type="EMBL" id="JARIHO010000002">
    <property type="protein sequence ID" value="KAJ7366587.1"/>
    <property type="molecule type" value="Genomic_DNA"/>
</dbReference>
<keyword evidence="2" id="KW-0539">Nucleus</keyword>
<gene>
    <name evidence="7" type="ORF">DFH08DRAFT_170765</name>
</gene>
<dbReference type="Pfam" id="PF03178">
    <property type="entry name" value="CPSF_A"/>
    <property type="match status" value="1"/>
</dbReference>
<dbReference type="InterPro" id="IPR036322">
    <property type="entry name" value="WD40_repeat_dom_sf"/>
</dbReference>
<dbReference type="SUPFAM" id="SSF50978">
    <property type="entry name" value="WD40 repeat-like"/>
    <property type="match status" value="1"/>
</dbReference>
<feature type="compositionally biased region" description="Basic and acidic residues" evidence="3">
    <location>
        <begin position="290"/>
        <end position="312"/>
    </location>
</feature>
<dbReference type="Gene3D" id="2.130.10.10">
    <property type="entry name" value="YVTN repeat-like/Quinoprotein amine dehydrogenase"/>
    <property type="match status" value="3"/>
</dbReference>
<protein>
    <submittedName>
        <fullName evidence="7">CPSF A subunit region-domain-containing protein</fullName>
    </submittedName>
</protein>
<dbReference type="GO" id="GO:0003676">
    <property type="term" value="F:nucleic acid binding"/>
    <property type="evidence" value="ECO:0007669"/>
    <property type="project" value="InterPro"/>
</dbReference>
<dbReference type="Gene3D" id="1.10.150.910">
    <property type="match status" value="1"/>
</dbReference>